<accession>A0ABT0LGE9</accession>
<evidence type="ECO:0000313" key="4">
    <source>
        <dbReference type="Proteomes" id="UP001203423"/>
    </source>
</evidence>
<organism evidence="3 4">
    <name type="scientific">Shewanella surugensis</name>
    <dbReference type="NCBI Taxonomy" id="212020"/>
    <lineage>
        <taxon>Bacteria</taxon>
        <taxon>Pseudomonadati</taxon>
        <taxon>Pseudomonadota</taxon>
        <taxon>Gammaproteobacteria</taxon>
        <taxon>Alteromonadales</taxon>
        <taxon>Shewanellaceae</taxon>
        <taxon>Shewanella</taxon>
    </lineage>
</organism>
<dbReference type="InterPro" id="IPR029061">
    <property type="entry name" value="THDP-binding"/>
</dbReference>
<name>A0ABT0LGE9_9GAMM</name>
<dbReference type="PANTHER" id="PTHR18968">
    <property type="entry name" value="THIAMINE PYROPHOSPHATE ENZYMES"/>
    <property type="match status" value="1"/>
</dbReference>
<dbReference type="Gene3D" id="3.40.50.970">
    <property type="match status" value="1"/>
</dbReference>
<evidence type="ECO:0000256" key="1">
    <source>
        <dbReference type="ARBA" id="ARBA00007812"/>
    </source>
</evidence>
<dbReference type="EMBL" id="JAKIKS010000105">
    <property type="protein sequence ID" value="MCL1126763.1"/>
    <property type="molecule type" value="Genomic_DNA"/>
</dbReference>
<dbReference type="InterPro" id="IPR045229">
    <property type="entry name" value="TPP_enz"/>
</dbReference>
<comment type="caution">
    <text evidence="3">The sequence shown here is derived from an EMBL/GenBank/DDBJ whole genome shotgun (WGS) entry which is preliminary data.</text>
</comment>
<proteinExistence type="inferred from homology"/>
<gene>
    <name evidence="3" type="ORF">L2764_20315</name>
</gene>
<dbReference type="Pfam" id="PF02775">
    <property type="entry name" value="TPP_enzyme_C"/>
    <property type="match status" value="1"/>
</dbReference>
<dbReference type="InterPro" id="IPR011766">
    <property type="entry name" value="TPP_enzyme_TPP-bd"/>
</dbReference>
<dbReference type="RefSeq" id="WP_248942176.1">
    <property type="nucleotide sequence ID" value="NZ_JAKIKS010000105.1"/>
</dbReference>
<dbReference type="PANTHER" id="PTHR18968:SF13">
    <property type="entry name" value="ACETOLACTATE SYNTHASE CATALYTIC SUBUNIT, MITOCHONDRIAL"/>
    <property type="match status" value="1"/>
</dbReference>
<sequence length="166" mass="17730">MITEFILDLTQICFTQAGTYFNHASSGGLGWSLGAALGAKLAAPDRRVTCIIGDGTYTFGVPVATHHMSAMHDLPVLFIVLNNSAWDRTRMASRAFSNTDTANNNNKVPLCELSPSPAYEEVCQAAGGYGEKIEDPAALPAALARALAIMEKEKKQVLLNVISSKS</sequence>
<comment type="similarity">
    <text evidence="1">Belongs to the TPP enzyme family.</text>
</comment>
<keyword evidence="4" id="KW-1185">Reference proteome</keyword>
<evidence type="ECO:0000313" key="3">
    <source>
        <dbReference type="EMBL" id="MCL1126763.1"/>
    </source>
</evidence>
<dbReference type="Proteomes" id="UP001203423">
    <property type="component" value="Unassembled WGS sequence"/>
</dbReference>
<reference evidence="3 4" key="1">
    <citation type="submission" date="2022-01" db="EMBL/GenBank/DDBJ databases">
        <title>Whole genome-based taxonomy of the Shewanellaceae.</title>
        <authorList>
            <person name="Martin-Rodriguez A.J."/>
        </authorList>
    </citation>
    <scope>NUCLEOTIDE SEQUENCE [LARGE SCALE GENOMIC DNA]</scope>
    <source>
        <strain evidence="3 4">DSM 17177</strain>
    </source>
</reference>
<protein>
    <submittedName>
        <fullName evidence="3">Thiamine pyrophosphate-dependent enzyme</fullName>
    </submittedName>
</protein>
<dbReference type="SUPFAM" id="SSF52518">
    <property type="entry name" value="Thiamin diphosphate-binding fold (THDP-binding)"/>
    <property type="match status" value="1"/>
</dbReference>
<evidence type="ECO:0000259" key="2">
    <source>
        <dbReference type="Pfam" id="PF02775"/>
    </source>
</evidence>
<feature type="domain" description="Thiamine pyrophosphate enzyme TPP-binding" evidence="2">
    <location>
        <begin position="14"/>
        <end position="160"/>
    </location>
</feature>